<evidence type="ECO:0000256" key="5">
    <source>
        <dbReference type="ARBA" id="ARBA00022801"/>
    </source>
</evidence>
<evidence type="ECO:0000313" key="9">
    <source>
        <dbReference type="Proteomes" id="UP001207930"/>
    </source>
</evidence>
<dbReference type="Gene3D" id="1.10.150.240">
    <property type="entry name" value="Putative phosphatase, domain 2"/>
    <property type="match status" value="1"/>
</dbReference>
<protein>
    <recommendedName>
        <fullName evidence="4">phosphoglycolate phosphatase</fullName>
        <ecNumber evidence="4">3.1.3.18</ecNumber>
    </recommendedName>
</protein>
<feature type="domain" description="Nudix hydrolase" evidence="7">
    <location>
        <begin position="211"/>
        <end position="341"/>
    </location>
</feature>
<dbReference type="InterPro" id="IPR023214">
    <property type="entry name" value="HAD_sf"/>
</dbReference>
<dbReference type="PROSITE" id="PS00893">
    <property type="entry name" value="NUDIX_BOX"/>
    <property type="match status" value="1"/>
</dbReference>
<dbReference type="InterPro" id="IPR020084">
    <property type="entry name" value="NUDIX_hydrolase_CS"/>
</dbReference>
<reference evidence="8 9" key="1">
    <citation type="submission" date="2022-10" db="EMBL/GenBank/DDBJ databases">
        <title>Luteolibacter flavescens strain MCCC 1K03193, whole genome shotgun sequencing project.</title>
        <authorList>
            <person name="Zhao G."/>
            <person name="Shen L."/>
        </authorList>
    </citation>
    <scope>NUCLEOTIDE SEQUENCE [LARGE SCALE GENOMIC DNA]</scope>
    <source>
        <strain evidence="8 9">MCCC 1K03193</strain>
    </source>
</reference>
<evidence type="ECO:0000256" key="6">
    <source>
        <dbReference type="RuleBase" id="RU003476"/>
    </source>
</evidence>
<dbReference type="PANTHER" id="PTHR43434:SF1">
    <property type="entry name" value="PHOSPHOGLYCOLATE PHOSPHATASE"/>
    <property type="match status" value="1"/>
</dbReference>
<dbReference type="RefSeq" id="WP_264500930.1">
    <property type="nucleotide sequence ID" value="NZ_JAPDDS010000004.1"/>
</dbReference>
<organism evidence="8 9">
    <name type="scientific">Luteolibacter flavescens</name>
    <dbReference type="NCBI Taxonomy" id="1859460"/>
    <lineage>
        <taxon>Bacteria</taxon>
        <taxon>Pseudomonadati</taxon>
        <taxon>Verrucomicrobiota</taxon>
        <taxon>Verrucomicrobiia</taxon>
        <taxon>Verrucomicrobiales</taxon>
        <taxon>Verrucomicrobiaceae</taxon>
        <taxon>Luteolibacter</taxon>
    </lineage>
</organism>
<gene>
    <name evidence="8" type="ORF">OKA04_09560</name>
</gene>
<dbReference type="SUPFAM" id="SSF56784">
    <property type="entry name" value="HAD-like"/>
    <property type="match status" value="1"/>
</dbReference>
<evidence type="ECO:0000256" key="2">
    <source>
        <dbReference type="ARBA" id="ARBA00004818"/>
    </source>
</evidence>
<keyword evidence="5 6" id="KW-0378">Hydrolase</keyword>
<dbReference type="Pfam" id="PF00293">
    <property type="entry name" value="NUDIX"/>
    <property type="match status" value="1"/>
</dbReference>
<evidence type="ECO:0000256" key="4">
    <source>
        <dbReference type="ARBA" id="ARBA00013078"/>
    </source>
</evidence>
<comment type="similarity">
    <text evidence="3">Belongs to the HAD-like hydrolase superfamily. CbbY/CbbZ/Gph/YieH family.</text>
</comment>
<evidence type="ECO:0000313" key="8">
    <source>
        <dbReference type="EMBL" id="MCW1884972.1"/>
    </source>
</evidence>
<dbReference type="InterPro" id="IPR020476">
    <property type="entry name" value="Nudix_hydrolase"/>
</dbReference>
<dbReference type="InterPro" id="IPR015797">
    <property type="entry name" value="NUDIX_hydrolase-like_dom_sf"/>
</dbReference>
<comment type="catalytic activity">
    <reaction evidence="1">
        <text>2-phosphoglycolate + H2O = glycolate + phosphate</text>
        <dbReference type="Rhea" id="RHEA:14369"/>
        <dbReference type="ChEBI" id="CHEBI:15377"/>
        <dbReference type="ChEBI" id="CHEBI:29805"/>
        <dbReference type="ChEBI" id="CHEBI:43474"/>
        <dbReference type="ChEBI" id="CHEBI:58033"/>
        <dbReference type="EC" id="3.1.3.18"/>
    </reaction>
</comment>
<dbReference type="InterPro" id="IPR000086">
    <property type="entry name" value="NUDIX_hydrolase_dom"/>
</dbReference>
<dbReference type="PANTHER" id="PTHR43434">
    <property type="entry name" value="PHOSPHOGLYCOLATE PHOSPHATASE"/>
    <property type="match status" value="1"/>
</dbReference>
<dbReference type="PROSITE" id="PS51462">
    <property type="entry name" value="NUDIX"/>
    <property type="match status" value="1"/>
</dbReference>
<dbReference type="InterPro" id="IPR050155">
    <property type="entry name" value="HAD-like_hydrolase_sf"/>
</dbReference>
<dbReference type="EMBL" id="JAPDDS010000004">
    <property type="protein sequence ID" value="MCW1884972.1"/>
    <property type="molecule type" value="Genomic_DNA"/>
</dbReference>
<sequence length="349" mass="39349">MFRNLIFDWSGTLVDDLPPVLEATNHVLGIYGKEALDREGFRLRFRLPYAEFYEEMIPGVPLGELEVHFRQAFSASTAAVTILPHAREKLEWCRDHGVRCFVLTSMDGDAFHAQLADLGLTDFFEATYSGVLDKRERILGILERHRLAPEESAFVGDMTHDIDTARHGNLTSIAVLTGYTHAGPLSEARPDLTVPDLAVLRRLLERPGWKPRPIATVGALLHDGAGKLLMVRTHKWGHRWGIPGGKIRRGESSLDALRRETREETGLEITDPRFVVVQDCIDSDEFQRREHFLLLNYVARTLPGEVVLNDEAQEYRWVTPAAALGLDLNRPTRTLLVEALNQGLIEHPV</sequence>
<comment type="caution">
    <text evidence="8">The sequence shown here is derived from an EMBL/GenBank/DDBJ whole genome shotgun (WGS) entry which is preliminary data.</text>
</comment>
<dbReference type="InterPro" id="IPR023198">
    <property type="entry name" value="PGP-like_dom2"/>
</dbReference>
<dbReference type="Proteomes" id="UP001207930">
    <property type="component" value="Unassembled WGS sequence"/>
</dbReference>
<comment type="pathway">
    <text evidence="2">Organic acid metabolism; glycolate biosynthesis; glycolate from 2-phosphoglycolate: step 1/1.</text>
</comment>
<evidence type="ECO:0000259" key="7">
    <source>
        <dbReference type="PROSITE" id="PS51462"/>
    </source>
</evidence>
<dbReference type="InterPro" id="IPR036412">
    <property type="entry name" value="HAD-like_sf"/>
</dbReference>
<dbReference type="InterPro" id="IPR041492">
    <property type="entry name" value="HAD_2"/>
</dbReference>
<keyword evidence="9" id="KW-1185">Reference proteome</keyword>
<accession>A0ABT3FN30</accession>
<dbReference type="Pfam" id="PF13419">
    <property type="entry name" value="HAD_2"/>
    <property type="match status" value="1"/>
</dbReference>
<dbReference type="CDD" id="cd18874">
    <property type="entry name" value="NUDIX_Hydrolase"/>
    <property type="match status" value="1"/>
</dbReference>
<name>A0ABT3FN30_9BACT</name>
<dbReference type="SFLD" id="SFLDS00003">
    <property type="entry name" value="Haloacid_Dehalogenase"/>
    <property type="match status" value="1"/>
</dbReference>
<dbReference type="PRINTS" id="PR00502">
    <property type="entry name" value="NUDIXFAMILY"/>
</dbReference>
<comment type="similarity">
    <text evidence="6">Belongs to the Nudix hydrolase family.</text>
</comment>
<dbReference type="SFLD" id="SFLDG01129">
    <property type="entry name" value="C1.5:_HAD__Beta-PGM__Phosphata"/>
    <property type="match status" value="1"/>
</dbReference>
<evidence type="ECO:0000256" key="1">
    <source>
        <dbReference type="ARBA" id="ARBA00000830"/>
    </source>
</evidence>
<evidence type="ECO:0000256" key="3">
    <source>
        <dbReference type="ARBA" id="ARBA00006171"/>
    </source>
</evidence>
<dbReference type="EC" id="3.1.3.18" evidence="4"/>
<dbReference type="Gene3D" id="3.90.79.10">
    <property type="entry name" value="Nucleoside Triphosphate Pyrophosphohydrolase"/>
    <property type="match status" value="1"/>
</dbReference>
<dbReference type="SUPFAM" id="SSF55811">
    <property type="entry name" value="Nudix"/>
    <property type="match status" value="1"/>
</dbReference>
<dbReference type="Gene3D" id="3.40.50.1000">
    <property type="entry name" value="HAD superfamily/HAD-like"/>
    <property type="match status" value="1"/>
</dbReference>
<proteinExistence type="inferred from homology"/>